<dbReference type="PROSITE" id="PS50076">
    <property type="entry name" value="DNAJ_2"/>
    <property type="match status" value="1"/>
</dbReference>
<reference evidence="5" key="2">
    <citation type="submission" date="2020-09" db="EMBL/GenBank/DDBJ databases">
        <authorList>
            <person name="Sun Q."/>
            <person name="Sedlacek I."/>
        </authorList>
    </citation>
    <scope>NUCLEOTIDE SEQUENCE</scope>
    <source>
        <strain evidence="5">CCM 7664</strain>
    </source>
</reference>
<dbReference type="RefSeq" id="WP_188420939.1">
    <property type="nucleotide sequence ID" value="NZ_BMDP01000002.1"/>
</dbReference>
<accession>A0A8J3F661</accession>
<feature type="domain" description="J" evidence="4">
    <location>
        <begin position="5"/>
        <end position="69"/>
    </location>
</feature>
<organism evidence="5 6">
    <name type="scientific">Oxalicibacterium solurbis</name>
    <dbReference type="NCBI Taxonomy" id="69280"/>
    <lineage>
        <taxon>Bacteria</taxon>
        <taxon>Pseudomonadati</taxon>
        <taxon>Pseudomonadota</taxon>
        <taxon>Betaproteobacteria</taxon>
        <taxon>Burkholderiales</taxon>
        <taxon>Oxalobacteraceae</taxon>
        <taxon>Oxalicibacterium</taxon>
    </lineage>
</organism>
<dbReference type="GO" id="GO:0051082">
    <property type="term" value="F:unfolded protein binding"/>
    <property type="evidence" value="ECO:0007669"/>
    <property type="project" value="InterPro"/>
</dbReference>
<dbReference type="Gene3D" id="2.60.260.20">
    <property type="entry name" value="Urease metallochaperone UreE, N-terminal domain"/>
    <property type="match status" value="2"/>
</dbReference>
<proteinExistence type="predicted"/>
<evidence type="ECO:0000256" key="3">
    <source>
        <dbReference type="ARBA" id="ARBA00023186"/>
    </source>
</evidence>
<gene>
    <name evidence="5" type="primary">cbpA</name>
    <name evidence="5" type="ORF">GCM10011430_18830</name>
</gene>
<dbReference type="GO" id="GO:0003677">
    <property type="term" value="F:DNA binding"/>
    <property type="evidence" value="ECO:0007669"/>
    <property type="project" value="UniProtKB-KW"/>
</dbReference>
<dbReference type="InterPro" id="IPR036869">
    <property type="entry name" value="J_dom_sf"/>
</dbReference>
<dbReference type="Pfam" id="PF00226">
    <property type="entry name" value="DnaJ"/>
    <property type="match status" value="1"/>
</dbReference>
<dbReference type="InterPro" id="IPR001623">
    <property type="entry name" value="DnaJ_domain"/>
</dbReference>
<dbReference type="SUPFAM" id="SSF46565">
    <property type="entry name" value="Chaperone J-domain"/>
    <property type="match status" value="1"/>
</dbReference>
<dbReference type="InterPro" id="IPR002939">
    <property type="entry name" value="DnaJ_C"/>
</dbReference>
<comment type="caution">
    <text evidence="5">The sequence shown here is derived from an EMBL/GenBank/DDBJ whole genome shotgun (WGS) entry which is preliminary data.</text>
</comment>
<keyword evidence="2 5" id="KW-0238">DNA-binding</keyword>
<reference evidence="5" key="1">
    <citation type="journal article" date="2014" name="Int. J. Syst. Evol. Microbiol.">
        <title>Complete genome sequence of Corynebacterium casei LMG S-19264T (=DSM 44701T), isolated from a smear-ripened cheese.</title>
        <authorList>
            <consortium name="US DOE Joint Genome Institute (JGI-PGF)"/>
            <person name="Walter F."/>
            <person name="Albersmeier A."/>
            <person name="Kalinowski J."/>
            <person name="Ruckert C."/>
        </authorList>
    </citation>
    <scope>NUCLEOTIDE SEQUENCE</scope>
    <source>
        <strain evidence="5">CCM 7664</strain>
    </source>
</reference>
<sequence length="321" mass="34886">MKFKDYYETLGVKRDATPDEIKNAYRRLARKYHPDVSKQDDAEERFKEVGEAYKVLKDPESRSAYDRLGANWQNGQDFQPPPGAGAGAGAGGFEFRSNGGGFEGMDFGDFFEQMFSHQAGHGGQRTHGTRGAHTMRMAGEDHHAKVQIELEDAYHGAERSISLRLPEVDGQGHVVHRTRTLSVNIPKGIRAGQNLRLAGQGGPGIGGGPAGDLYLEIAFRPHPHYRVDGTDVYMDLPLAPWEAALGATVTANTPAGAVELTIPPNSAAGRKLRLKGKGIPGKEAGNLYVVLAIALPHAGTDSEKEAYRTFQNAFDFHPRAK</sequence>
<dbReference type="Proteomes" id="UP000627205">
    <property type="component" value="Unassembled WGS sequence"/>
</dbReference>
<dbReference type="AlphaFoldDB" id="A0A8J3F661"/>
<dbReference type="GO" id="GO:0005737">
    <property type="term" value="C:cytoplasm"/>
    <property type="evidence" value="ECO:0007669"/>
    <property type="project" value="TreeGrafter"/>
</dbReference>
<evidence type="ECO:0000313" key="5">
    <source>
        <dbReference type="EMBL" id="GGI54709.1"/>
    </source>
</evidence>
<dbReference type="EMBL" id="BMDP01000002">
    <property type="protein sequence ID" value="GGI54709.1"/>
    <property type="molecule type" value="Genomic_DNA"/>
</dbReference>
<dbReference type="Pfam" id="PF01556">
    <property type="entry name" value="DnaJ_C"/>
    <property type="match status" value="1"/>
</dbReference>
<keyword evidence="6" id="KW-1185">Reference proteome</keyword>
<dbReference type="InterPro" id="IPR008971">
    <property type="entry name" value="HSP40/DnaJ_pept-bd"/>
</dbReference>
<evidence type="ECO:0000259" key="4">
    <source>
        <dbReference type="PROSITE" id="PS50076"/>
    </source>
</evidence>
<evidence type="ECO:0000256" key="1">
    <source>
        <dbReference type="ARBA" id="ARBA00022490"/>
    </source>
</evidence>
<dbReference type="SUPFAM" id="SSF49493">
    <property type="entry name" value="HSP40/DnaJ peptide-binding domain"/>
    <property type="match status" value="2"/>
</dbReference>
<dbReference type="CDD" id="cd06257">
    <property type="entry name" value="DnaJ"/>
    <property type="match status" value="1"/>
</dbReference>
<keyword evidence="3" id="KW-0143">Chaperone</keyword>
<dbReference type="FunFam" id="2.60.260.20:FF:000008">
    <property type="entry name" value="Curved DNA-binding protein"/>
    <property type="match status" value="1"/>
</dbReference>
<name>A0A8J3F661_9BURK</name>
<dbReference type="PANTHER" id="PTHR43096">
    <property type="entry name" value="DNAJ HOMOLOG 1, MITOCHONDRIAL-RELATED"/>
    <property type="match status" value="1"/>
</dbReference>
<keyword evidence="1" id="KW-0963">Cytoplasm</keyword>
<evidence type="ECO:0000256" key="2">
    <source>
        <dbReference type="ARBA" id="ARBA00023125"/>
    </source>
</evidence>
<dbReference type="PANTHER" id="PTHR43096:SF52">
    <property type="entry name" value="DNAJ HOMOLOG 1, MITOCHONDRIAL-RELATED"/>
    <property type="match status" value="1"/>
</dbReference>
<protein>
    <submittedName>
        <fullName evidence="5">Curved DNA-binding protein</fullName>
    </submittedName>
</protein>
<dbReference type="Gene3D" id="1.10.287.110">
    <property type="entry name" value="DnaJ domain"/>
    <property type="match status" value="1"/>
</dbReference>
<evidence type="ECO:0000313" key="6">
    <source>
        <dbReference type="Proteomes" id="UP000627205"/>
    </source>
</evidence>
<dbReference type="PRINTS" id="PR00625">
    <property type="entry name" value="JDOMAIN"/>
</dbReference>
<dbReference type="SMART" id="SM00271">
    <property type="entry name" value="DnaJ"/>
    <property type="match status" value="1"/>
</dbReference>
<dbReference type="FunFam" id="2.60.260.20:FF:000013">
    <property type="entry name" value="DnaJ subfamily B member 11"/>
    <property type="match status" value="1"/>
</dbReference>
<dbReference type="CDD" id="cd10747">
    <property type="entry name" value="DnaJ_C"/>
    <property type="match status" value="1"/>
</dbReference>
<dbReference type="GO" id="GO:0042026">
    <property type="term" value="P:protein refolding"/>
    <property type="evidence" value="ECO:0007669"/>
    <property type="project" value="TreeGrafter"/>
</dbReference>